<evidence type="ECO:0000313" key="1">
    <source>
        <dbReference type="EMBL" id="KFD71502.1"/>
    </source>
</evidence>
<proteinExistence type="predicted"/>
<dbReference type="Proteomes" id="UP000030758">
    <property type="component" value="Unassembled WGS sequence"/>
</dbReference>
<name>A0A085NPV6_9BILA</name>
<dbReference type="AlphaFoldDB" id="A0A085NPV6"/>
<accession>A0A085NPV6</accession>
<dbReference type="EMBL" id="KL367482">
    <property type="protein sequence ID" value="KFD71502.1"/>
    <property type="molecule type" value="Genomic_DNA"/>
</dbReference>
<reference evidence="1" key="1">
    <citation type="journal article" date="2014" name="Nat. Genet.">
        <title>Genome and transcriptome of the porcine whipworm Trichuris suis.</title>
        <authorList>
            <person name="Jex A.R."/>
            <person name="Nejsum P."/>
            <person name="Schwarz E.M."/>
            <person name="Hu L."/>
            <person name="Young N.D."/>
            <person name="Hall R.S."/>
            <person name="Korhonen P.K."/>
            <person name="Liao S."/>
            <person name="Thamsborg S."/>
            <person name="Xia J."/>
            <person name="Xu P."/>
            <person name="Wang S."/>
            <person name="Scheerlinck J.P."/>
            <person name="Hofmann A."/>
            <person name="Sternberg P.W."/>
            <person name="Wang J."/>
            <person name="Gasser R.B."/>
        </authorList>
    </citation>
    <scope>NUCLEOTIDE SEQUENCE [LARGE SCALE GENOMIC DNA]</scope>
    <source>
        <strain evidence="1">DCEP-RM93F</strain>
    </source>
</reference>
<sequence>MPALDQCHVISTELFLLFKWDKVGTVRLDRLSECAARFAVDLTLIKLLIPKVAGFEFLNYTNRRVRVKFCSIDNGNIYHSLKPLVKTDYNSARSTSKKQLKGVLLTCSASLWVRKVGEHGETRDGLPFGESWFQYAEESYFKSRGEQQGICQSLTIFTKRLGKPFDLCQTC</sequence>
<gene>
    <name evidence="1" type="ORF">M514_16434</name>
</gene>
<organism evidence="1">
    <name type="scientific">Trichuris suis</name>
    <name type="common">pig whipworm</name>
    <dbReference type="NCBI Taxonomy" id="68888"/>
    <lineage>
        <taxon>Eukaryota</taxon>
        <taxon>Metazoa</taxon>
        <taxon>Ecdysozoa</taxon>
        <taxon>Nematoda</taxon>
        <taxon>Enoplea</taxon>
        <taxon>Dorylaimia</taxon>
        <taxon>Trichinellida</taxon>
        <taxon>Trichuridae</taxon>
        <taxon>Trichuris</taxon>
    </lineage>
</organism>
<protein>
    <submittedName>
        <fullName evidence="1">Uncharacterized protein</fullName>
    </submittedName>
</protein>